<name>A0A4Q7VVZ0_9BURK</name>
<dbReference type="Proteomes" id="UP000293671">
    <property type="component" value="Unassembled WGS sequence"/>
</dbReference>
<evidence type="ECO:0000313" key="2">
    <source>
        <dbReference type="EMBL" id="RZU00831.1"/>
    </source>
</evidence>
<sequence>MATLAVALLGGGLSACAPILVGGAAVGSVLMVSDRRTSGTVVEDQGIENKANTRIQQTIGDRGHVNVTSYNRVLLLTGEVPSESDRAAVEAAMAGIENLRNVINELVVAPNSSMTQRSNDSLITSKVKASFVDARDIFANAYKVVTERGVVYLMGRVTEREAARAVEIARGVSGVVKVIRVFEIISEDELAQYAVKPVAPAASGAAGSQR</sequence>
<dbReference type="Pfam" id="PF04972">
    <property type="entry name" value="BON"/>
    <property type="match status" value="2"/>
</dbReference>
<dbReference type="AlphaFoldDB" id="A0A4Q7VVZ0"/>
<dbReference type="PROSITE" id="PS50914">
    <property type="entry name" value="BON"/>
    <property type="match status" value="2"/>
</dbReference>
<dbReference type="InterPro" id="IPR051686">
    <property type="entry name" value="Lipoprotein_DolP"/>
</dbReference>
<comment type="caution">
    <text evidence="2">The sequence shown here is derived from an EMBL/GenBank/DDBJ whole genome shotgun (WGS) entry which is preliminary data.</text>
</comment>
<dbReference type="PANTHER" id="PTHR34606">
    <property type="entry name" value="BON DOMAIN-CONTAINING PROTEIN"/>
    <property type="match status" value="1"/>
</dbReference>
<dbReference type="InterPro" id="IPR007055">
    <property type="entry name" value="BON_dom"/>
</dbReference>
<dbReference type="PANTHER" id="PTHR34606:SF15">
    <property type="entry name" value="BON DOMAIN-CONTAINING PROTEIN"/>
    <property type="match status" value="1"/>
</dbReference>
<gene>
    <name evidence="2" type="ORF">EV670_1544</name>
</gene>
<dbReference type="RefSeq" id="WP_242616876.1">
    <property type="nucleotide sequence ID" value="NZ_SHKP01000005.1"/>
</dbReference>
<evidence type="ECO:0000259" key="1">
    <source>
        <dbReference type="PROSITE" id="PS50914"/>
    </source>
</evidence>
<evidence type="ECO:0000313" key="3">
    <source>
        <dbReference type="Proteomes" id="UP000293671"/>
    </source>
</evidence>
<reference evidence="2 3" key="1">
    <citation type="submission" date="2019-02" db="EMBL/GenBank/DDBJ databases">
        <title>Genomic Encyclopedia of Type Strains, Phase IV (KMG-IV): sequencing the most valuable type-strain genomes for metagenomic binning, comparative biology and taxonomic classification.</title>
        <authorList>
            <person name="Goeker M."/>
        </authorList>
    </citation>
    <scope>NUCLEOTIDE SEQUENCE [LARGE SCALE GENOMIC DNA]</scope>
    <source>
        <strain evidence="2 3">DSM 19570</strain>
    </source>
</reference>
<accession>A0A4Q7VVZ0</accession>
<dbReference type="InterPro" id="IPR014004">
    <property type="entry name" value="Transpt-assoc_nodulatn_dom_bac"/>
</dbReference>
<dbReference type="EMBL" id="SHKP01000005">
    <property type="protein sequence ID" value="RZU00831.1"/>
    <property type="molecule type" value="Genomic_DNA"/>
</dbReference>
<dbReference type="SMART" id="SM00749">
    <property type="entry name" value="BON"/>
    <property type="match status" value="2"/>
</dbReference>
<protein>
    <submittedName>
        <fullName evidence="2">Osmotically-inducible protein OsmY</fullName>
    </submittedName>
</protein>
<proteinExistence type="predicted"/>
<feature type="domain" description="BON" evidence="1">
    <location>
        <begin position="119"/>
        <end position="186"/>
    </location>
</feature>
<dbReference type="Gene3D" id="3.40.1520.20">
    <property type="match status" value="1"/>
</dbReference>
<feature type="domain" description="BON" evidence="1">
    <location>
        <begin position="43"/>
        <end position="110"/>
    </location>
</feature>
<organism evidence="2 3">
    <name type="scientific">Rivibacter subsaxonicus</name>
    <dbReference type="NCBI Taxonomy" id="457575"/>
    <lineage>
        <taxon>Bacteria</taxon>
        <taxon>Pseudomonadati</taxon>
        <taxon>Pseudomonadota</taxon>
        <taxon>Betaproteobacteria</taxon>
        <taxon>Burkholderiales</taxon>
        <taxon>Rivibacter</taxon>
    </lineage>
</organism>
<keyword evidence="3" id="KW-1185">Reference proteome</keyword>